<evidence type="ECO:0000313" key="9">
    <source>
        <dbReference type="Proteomes" id="UP000324705"/>
    </source>
</evidence>
<keyword evidence="2" id="KW-0548">Nucleotidyltransferase</keyword>
<dbReference type="EMBL" id="LT934115">
    <property type="protein sequence ID" value="VAH55996.1"/>
    <property type="molecule type" value="Genomic_DNA"/>
</dbReference>
<keyword evidence="6" id="KW-0695">RNA-directed DNA polymerase</keyword>
<dbReference type="AlphaFoldDB" id="A0A9R0RAF2"/>
<evidence type="ECO:0000256" key="6">
    <source>
        <dbReference type="ARBA" id="ARBA00022918"/>
    </source>
</evidence>
<sequence length="68" mass="8131">MLSTYEKEGLAILLAVDHWRAYLQNDEFIVHTDQCSLIHLEDQRLATPWQQKIMAKLLGLRYRIIYKK</sequence>
<dbReference type="InterPro" id="IPR043502">
    <property type="entry name" value="DNA/RNA_pol_sf"/>
</dbReference>
<accession>A0A9R0RAF2</accession>
<evidence type="ECO:0000313" key="8">
    <source>
        <dbReference type="EMBL" id="VAH55996.1"/>
    </source>
</evidence>
<proteinExistence type="predicted"/>
<dbReference type="Gramene" id="TRITD3Av1G008640.1">
    <property type="protein sequence ID" value="TRITD3Av1G008640.1"/>
    <property type="gene ID" value="TRITD3Av1G008640"/>
</dbReference>
<evidence type="ECO:0000256" key="2">
    <source>
        <dbReference type="ARBA" id="ARBA00022695"/>
    </source>
</evidence>
<evidence type="ECO:0000259" key="7">
    <source>
        <dbReference type="Pfam" id="PF17917"/>
    </source>
</evidence>
<dbReference type="GO" id="GO:0003964">
    <property type="term" value="F:RNA-directed DNA polymerase activity"/>
    <property type="evidence" value="ECO:0007669"/>
    <property type="project" value="UniProtKB-KW"/>
</dbReference>
<keyword evidence="4" id="KW-0255">Endonuclease</keyword>
<dbReference type="SUPFAM" id="SSF56672">
    <property type="entry name" value="DNA/RNA polymerases"/>
    <property type="match status" value="1"/>
</dbReference>
<evidence type="ECO:0000256" key="4">
    <source>
        <dbReference type="ARBA" id="ARBA00022759"/>
    </source>
</evidence>
<evidence type="ECO:0000256" key="3">
    <source>
        <dbReference type="ARBA" id="ARBA00022722"/>
    </source>
</evidence>
<dbReference type="InterPro" id="IPR041373">
    <property type="entry name" value="RT_RNaseH"/>
</dbReference>
<evidence type="ECO:0000256" key="5">
    <source>
        <dbReference type="ARBA" id="ARBA00022801"/>
    </source>
</evidence>
<protein>
    <recommendedName>
        <fullName evidence="7">Reverse transcriptase RNase H-like domain-containing protein</fullName>
    </recommendedName>
</protein>
<dbReference type="Proteomes" id="UP000324705">
    <property type="component" value="Chromosome 3A"/>
</dbReference>
<keyword evidence="5" id="KW-0378">Hydrolase</keyword>
<dbReference type="Pfam" id="PF17917">
    <property type="entry name" value="RT_RNaseH"/>
    <property type="match status" value="1"/>
</dbReference>
<keyword evidence="1" id="KW-0808">Transferase</keyword>
<feature type="domain" description="Reverse transcriptase RNase H-like" evidence="7">
    <location>
        <begin position="3"/>
        <end position="57"/>
    </location>
</feature>
<keyword evidence="9" id="KW-1185">Reference proteome</keyword>
<organism evidence="8 9">
    <name type="scientific">Triticum turgidum subsp. durum</name>
    <name type="common">Durum wheat</name>
    <name type="synonym">Triticum durum</name>
    <dbReference type="NCBI Taxonomy" id="4567"/>
    <lineage>
        <taxon>Eukaryota</taxon>
        <taxon>Viridiplantae</taxon>
        <taxon>Streptophyta</taxon>
        <taxon>Embryophyta</taxon>
        <taxon>Tracheophyta</taxon>
        <taxon>Spermatophyta</taxon>
        <taxon>Magnoliopsida</taxon>
        <taxon>Liliopsida</taxon>
        <taxon>Poales</taxon>
        <taxon>Poaceae</taxon>
        <taxon>BOP clade</taxon>
        <taxon>Pooideae</taxon>
        <taxon>Triticodae</taxon>
        <taxon>Triticeae</taxon>
        <taxon>Triticinae</taxon>
        <taxon>Triticum</taxon>
    </lineage>
</organism>
<dbReference type="GO" id="GO:0016787">
    <property type="term" value="F:hydrolase activity"/>
    <property type="evidence" value="ECO:0007669"/>
    <property type="project" value="UniProtKB-KW"/>
</dbReference>
<evidence type="ECO:0000256" key="1">
    <source>
        <dbReference type="ARBA" id="ARBA00022679"/>
    </source>
</evidence>
<gene>
    <name evidence="8" type="ORF">TRITD_3Av1G008640</name>
</gene>
<dbReference type="GO" id="GO:0004519">
    <property type="term" value="F:endonuclease activity"/>
    <property type="evidence" value="ECO:0007669"/>
    <property type="project" value="UniProtKB-KW"/>
</dbReference>
<keyword evidence="3" id="KW-0540">Nuclease</keyword>
<reference evidence="8 9" key="1">
    <citation type="submission" date="2017-09" db="EMBL/GenBank/DDBJ databases">
        <authorList>
            <consortium name="International Durum Wheat Genome Sequencing Consortium (IDWGSC)"/>
            <person name="Milanesi L."/>
        </authorList>
    </citation>
    <scope>NUCLEOTIDE SEQUENCE [LARGE SCALE GENOMIC DNA]</scope>
    <source>
        <strain evidence="9">cv. Svevo</strain>
    </source>
</reference>
<name>A0A9R0RAF2_TRITD</name>